<dbReference type="EMBL" id="JAAGOH010000011">
    <property type="protein sequence ID" value="NDY91726.1"/>
    <property type="molecule type" value="Genomic_DNA"/>
</dbReference>
<comment type="caution">
    <text evidence="2">The sequence shown here is derived from an EMBL/GenBank/DDBJ whole genome shotgun (WGS) entry which is preliminary data.</text>
</comment>
<name>A0A7C9TMJ4_9BURK</name>
<feature type="domain" description="Type 4 fimbrial biogenesis protein PilX N-terminal" evidence="1">
    <location>
        <begin position="15"/>
        <end position="64"/>
    </location>
</feature>
<organism evidence="2 3">
    <name type="scientific">Ideonella livida</name>
    <dbReference type="NCBI Taxonomy" id="2707176"/>
    <lineage>
        <taxon>Bacteria</taxon>
        <taxon>Pseudomonadati</taxon>
        <taxon>Pseudomonadota</taxon>
        <taxon>Betaproteobacteria</taxon>
        <taxon>Burkholderiales</taxon>
        <taxon>Sphaerotilaceae</taxon>
        <taxon>Ideonella</taxon>
    </lineage>
</organism>
<dbReference type="Proteomes" id="UP000484255">
    <property type="component" value="Unassembled WGS sequence"/>
</dbReference>
<proteinExistence type="predicted"/>
<protein>
    <recommendedName>
        <fullName evidence="1">Type 4 fimbrial biogenesis protein PilX N-terminal domain-containing protein</fullName>
    </recommendedName>
</protein>
<sequence>MSTLYAPVFRRPTQRGAALVVALVLLMLMSLGAVSLMKGAVNAEVTANNARLRGLAEQAAQVALLHCERLYQAESADLPVLPSQGVDDRWSNPAEWRDGRRYVLPMSALMSDISSFTSYGQDAMPQCMAELEELPDGTEVVIITARGFSPDYSASPNGATLSGAQVWLQSTSFFKDVSE</sequence>
<evidence type="ECO:0000313" key="2">
    <source>
        <dbReference type="EMBL" id="NDY91726.1"/>
    </source>
</evidence>
<accession>A0A7C9TMJ4</accession>
<reference evidence="2 3" key="1">
    <citation type="submission" date="2020-02" db="EMBL/GenBank/DDBJ databases">
        <title>Ideonella bacterium strain TBM-1.</title>
        <authorList>
            <person name="Chen W.-M."/>
        </authorList>
    </citation>
    <scope>NUCLEOTIDE SEQUENCE [LARGE SCALE GENOMIC DNA]</scope>
    <source>
        <strain evidence="2 3">TBM-1</strain>
    </source>
</reference>
<keyword evidence="3" id="KW-1185">Reference proteome</keyword>
<dbReference type="Pfam" id="PF14341">
    <property type="entry name" value="PilX_N"/>
    <property type="match status" value="1"/>
</dbReference>
<evidence type="ECO:0000313" key="3">
    <source>
        <dbReference type="Proteomes" id="UP000484255"/>
    </source>
</evidence>
<dbReference type="InterPro" id="IPR025746">
    <property type="entry name" value="PilX_N_dom"/>
</dbReference>
<gene>
    <name evidence="2" type="ORF">G3A44_11065</name>
</gene>
<dbReference type="AlphaFoldDB" id="A0A7C9TMJ4"/>
<evidence type="ECO:0000259" key="1">
    <source>
        <dbReference type="Pfam" id="PF14341"/>
    </source>
</evidence>
<dbReference type="RefSeq" id="WP_163457578.1">
    <property type="nucleotide sequence ID" value="NZ_JAAGOH010000011.1"/>
</dbReference>